<accession>A0A2P6S0T9</accession>
<feature type="domain" description="F-box" evidence="1">
    <location>
        <begin position="33"/>
        <end position="86"/>
    </location>
</feature>
<dbReference type="Pfam" id="PF00646">
    <property type="entry name" value="F-box"/>
    <property type="match status" value="1"/>
</dbReference>
<dbReference type="InterPro" id="IPR001810">
    <property type="entry name" value="F-box_dom"/>
</dbReference>
<dbReference type="InterPro" id="IPR005174">
    <property type="entry name" value="KIB1-4_b-propeller"/>
</dbReference>
<dbReference type="STRING" id="74649.A0A2P6S0T9"/>
<dbReference type="SMART" id="SM00256">
    <property type="entry name" value="FBOX"/>
    <property type="match status" value="1"/>
</dbReference>
<dbReference type="Gene3D" id="1.20.1280.50">
    <property type="match status" value="1"/>
</dbReference>
<evidence type="ECO:0000259" key="1">
    <source>
        <dbReference type="PROSITE" id="PS50181"/>
    </source>
</evidence>
<protein>
    <submittedName>
        <fullName evidence="2">Putative F-box domain-containing protein</fullName>
    </submittedName>
</protein>
<dbReference type="InterPro" id="IPR050942">
    <property type="entry name" value="F-box_BR-signaling"/>
</dbReference>
<comment type="caution">
    <text evidence="2">The sequence shown here is derived from an EMBL/GenBank/DDBJ whole genome shotgun (WGS) entry which is preliminary data.</text>
</comment>
<dbReference type="OMA" id="VINENTM"/>
<dbReference type="Pfam" id="PF03478">
    <property type="entry name" value="Beta-prop_KIB1-4"/>
    <property type="match status" value="1"/>
</dbReference>
<dbReference type="Proteomes" id="UP000238479">
    <property type="component" value="Chromosome 2"/>
</dbReference>
<dbReference type="EMBL" id="PDCK01000040">
    <property type="protein sequence ID" value="PRQ52289.1"/>
    <property type="molecule type" value="Genomic_DNA"/>
</dbReference>
<dbReference type="InterPro" id="IPR036047">
    <property type="entry name" value="F-box-like_dom_sf"/>
</dbReference>
<keyword evidence="3" id="KW-1185">Reference proteome</keyword>
<organism evidence="2 3">
    <name type="scientific">Rosa chinensis</name>
    <name type="common">China rose</name>
    <dbReference type="NCBI Taxonomy" id="74649"/>
    <lineage>
        <taxon>Eukaryota</taxon>
        <taxon>Viridiplantae</taxon>
        <taxon>Streptophyta</taxon>
        <taxon>Embryophyta</taxon>
        <taxon>Tracheophyta</taxon>
        <taxon>Spermatophyta</taxon>
        <taxon>Magnoliopsida</taxon>
        <taxon>eudicotyledons</taxon>
        <taxon>Gunneridae</taxon>
        <taxon>Pentapetalae</taxon>
        <taxon>rosids</taxon>
        <taxon>fabids</taxon>
        <taxon>Rosales</taxon>
        <taxon>Rosaceae</taxon>
        <taxon>Rosoideae</taxon>
        <taxon>Rosoideae incertae sedis</taxon>
        <taxon>Rosa</taxon>
    </lineage>
</organism>
<sequence length="473" mass="54900">MKILNLRSLSRKLLWCLDFIRRWLKTIFTVHEDRWSKKLPEDVMQLILQRLLMSDYLSCRDVCRSWRAAIDSKRCLPANQLPWLLIGSHHSFYIKDDCFVSDRKIYEPKKWRAHYCSDCVGSIEGWLIIEGTGHASVLHQFFLLNPVSGARIMLPSHSAPNYFCGMKAVASSVPTKTMLQRRRCYVSCIHFEKEGGLAFCAPADKSWTFVEANADLKLGDVEIVDGKLYAVGRHPLKFLMLFDIQLDSNGGGLHTYTTEMFITLHPNVERIVKCRYSSFWSEVENRFCYQFCYLAKGSESNDLFLILHKRDFLSGKTIGFQVLKLENNVTTGPQWVEIVDLGDQVLFTSGINNKFISSGSVSHDQAFERNSIYFAFDWYETCESGVFSLTNRSIKPLNFPNKEQLHTGLDQTLWFTPNPWELLKRVHILLCLLYNFHSFIISFRKYKCGCFECNGCRLFSVTEWLKLYLFPEN</sequence>
<dbReference type="PANTHER" id="PTHR44259">
    <property type="entry name" value="OS07G0183000 PROTEIN-RELATED"/>
    <property type="match status" value="1"/>
</dbReference>
<proteinExistence type="predicted"/>
<evidence type="ECO:0000313" key="3">
    <source>
        <dbReference type="Proteomes" id="UP000238479"/>
    </source>
</evidence>
<dbReference type="PROSITE" id="PS50181">
    <property type="entry name" value="FBOX"/>
    <property type="match status" value="1"/>
</dbReference>
<name>A0A2P6S0T9_ROSCH</name>
<dbReference type="SUPFAM" id="SSF81383">
    <property type="entry name" value="F-box domain"/>
    <property type="match status" value="1"/>
</dbReference>
<reference evidence="2 3" key="1">
    <citation type="journal article" date="2018" name="Nat. Genet.">
        <title>The Rosa genome provides new insights in the design of modern roses.</title>
        <authorList>
            <person name="Bendahmane M."/>
        </authorList>
    </citation>
    <scope>NUCLEOTIDE SEQUENCE [LARGE SCALE GENOMIC DNA]</scope>
    <source>
        <strain evidence="3">cv. Old Blush</strain>
    </source>
</reference>
<gene>
    <name evidence="2" type="ORF">RchiOBHm_Chr2g0153831</name>
</gene>
<dbReference type="PANTHER" id="PTHR44259:SF114">
    <property type="entry name" value="OS06G0707300 PROTEIN"/>
    <property type="match status" value="1"/>
</dbReference>
<dbReference type="AlphaFoldDB" id="A0A2P6S0T9"/>
<evidence type="ECO:0000313" key="2">
    <source>
        <dbReference type="EMBL" id="PRQ52289.1"/>
    </source>
</evidence>
<dbReference type="Gramene" id="PRQ52289">
    <property type="protein sequence ID" value="PRQ52289"/>
    <property type="gene ID" value="RchiOBHm_Chr2g0153831"/>
</dbReference>